<dbReference type="GeneID" id="66353054"/>
<gene>
    <name evidence="6" type="primary">thrS_1</name>
    <name evidence="4" type="ORF">BN1095_750009</name>
    <name evidence="2" type="ORF">BN1096_210044</name>
    <name evidence="3" type="ORF">BN1097_200007</name>
    <name evidence="5" type="ORF">KRM00_002240</name>
    <name evidence="7" type="ORF">SAMEA1402399_03256</name>
    <name evidence="6" type="ORF">SAMEA3375112_03113</name>
</gene>
<dbReference type="KEGG" id="pdf:CD630DERM_05570"/>
<evidence type="ECO:0000313" key="8">
    <source>
        <dbReference type="Proteomes" id="UP000189137"/>
    </source>
</evidence>
<protein>
    <submittedName>
        <fullName evidence="5">Nucleoside kinase</fullName>
    </submittedName>
    <submittedName>
        <fullName evidence="4 7">Uridine kinase</fullName>
        <ecNumber evidence="4 7">2.7.1.48</ecNumber>
        <ecNumber evidence="6 7">6.1.1.3</ecNumber>
    </submittedName>
    <submittedName>
        <fullName evidence="6">Threonine--tRNA ligase</fullName>
    </submittedName>
</protein>
<evidence type="ECO:0000313" key="9">
    <source>
        <dbReference type="Proteomes" id="UP000411588"/>
    </source>
</evidence>
<dbReference type="PANTHER" id="PTHR10285">
    <property type="entry name" value="URIDINE KINASE"/>
    <property type="match status" value="1"/>
</dbReference>
<dbReference type="SUPFAM" id="SSF52540">
    <property type="entry name" value="P-loop containing nucleoside triphosphate hydrolases"/>
    <property type="match status" value="1"/>
</dbReference>
<reference evidence="5" key="4">
    <citation type="submission" date="2021-06" db="EMBL/GenBank/DDBJ databases">
        <authorList>
            <consortium name="NCBI Pathogen Detection Project"/>
        </authorList>
    </citation>
    <scope>NUCLEOTIDE SEQUENCE</scope>
    <source>
        <strain evidence="5">HN1000</strain>
    </source>
</reference>
<evidence type="ECO:0000313" key="4">
    <source>
        <dbReference type="EMBL" id="CDT77059.1"/>
    </source>
</evidence>
<dbReference type="EMBL" id="LK932355">
    <property type="protein sequence ID" value="CDS83830.1"/>
    <property type="molecule type" value="Genomic_DNA"/>
</dbReference>
<dbReference type="SUPFAM" id="SSF55186">
    <property type="entry name" value="ThrRS/AlaRS common domain"/>
    <property type="match status" value="1"/>
</dbReference>
<reference evidence="4" key="1">
    <citation type="submission" date="2014-07" db="EMBL/GenBank/DDBJ databases">
        <authorList>
            <person name="Monot Marc"/>
        </authorList>
    </citation>
    <scope>NUCLEOTIDE SEQUENCE</scope>
    <source>
        <strain evidence="4">7032989</strain>
        <strain evidence="3">7032994</strain>
    </source>
</reference>
<dbReference type="EC" id="2.7.1.48" evidence="4 7"/>
<accession>A0A031W9N3</accession>
<dbReference type="GO" id="GO:0005524">
    <property type="term" value="F:ATP binding"/>
    <property type="evidence" value="ECO:0007669"/>
    <property type="project" value="InterPro"/>
</dbReference>
<dbReference type="AlphaFoldDB" id="A0A031W9N3"/>
<dbReference type="Proteomes" id="UP000878956">
    <property type="component" value="Unassembled WGS sequence"/>
</dbReference>
<dbReference type="GO" id="GO:0004829">
    <property type="term" value="F:threonine-tRNA ligase activity"/>
    <property type="evidence" value="ECO:0007669"/>
    <property type="project" value="UniProtKB-EC"/>
</dbReference>
<dbReference type="GO" id="GO:0004849">
    <property type="term" value="F:uridine kinase activity"/>
    <property type="evidence" value="ECO:0007669"/>
    <property type="project" value="UniProtKB-EC"/>
</dbReference>
<keyword evidence="4" id="KW-0808">Transferase</keyword>
<dbReference type="InterPro" id="IPR027417">
    <property type="entry name" value="P-loop_NTPase"/>
</dbReference>
<evidence type="ECO:0000313" key="3">
    <source>
        <dbReference type="EMBL" id="CDS83830.1"/>
    </source>
</evidence>
<dbReference type="Gene3D" id="3.30.980.10">
    <property type="entry name" value="Threonyl-trna Synthetase, Chain A, domain 2"/>
    <property type="match status" value="1"/>
</dbReference>
<name>A0A031W9N3_CLODI</name>
<evidence type="ECO:0000313" key="6">
    <source>
        <dbReference type="EMBL" id="SJS89439.1"/>
    </source>
</evidence>
<dbReference type="EMBL" id="DAEPXK010000022">
    <property type="protein sequence ID" value="HBH1542750.1"/>
    <property type="molecule type" value="Genomic_DNA"/>
</dbReference>
<organism evidence="4">
    <name type="scientific">Clostridioides difficile</name>
    <name type="common">Peptoclostridium difficile</name>
    <dbReference type="NCBI Taxonomy" id="1496"/>
    <lineage>
        <taxon>Bacteria</taxon>
        <taxon>Bacillati</taxon>
        <taxon>Bacillota</taxon>
        <taxon>Clostridia</taxon>
        <taxon>Peptostreptococcales</taxon>
        <taxon>Peptostreptococcaceae</taxon>
        <taxon>Clostridioides</taxon>
    </lineage>
</organism>
<dbReference type="EMBL" id="FUPS01000012">
    <property type="protein sequence ID" value="SJS89439.1"/>
    <property type="molecule type" value="Genomic_DNA"/>
</dbReference>
<keyword evidence="6" id="KW-0436">Ligase</keyword>
<evidence type="ECO:0000313" key="7">
    <source>
        <dbReference type="EMBL" id="VFD34730.1"/>
    </source>
</evidence>
<dbReference type="InterPro" id="IPR006083">
    <property type="entry name" value="PRK/URK"/>
</dbReference>
<dbReference type="RefSeq" id="WP_003436982.1">
    <property type="nucleotide sequence ID" value="NZ_AP031492.1"/>
</dbReference>
<dbReference type="EMBL" id="LK933460">
    <property type="protein sequence ID" value="CDT77059.1"/>
    <property type="molecule type" value="Genomic_DNA"/>
</dbReference>
<reference evidence="6 8" key="2">
    <citation type="submission" date="2017-02" db="EMBL/GenBank/DDBJ databases">
        <authorList>
            <consortium name="Pathogen Informatics"/>
        </authorList>
    </citation>
    <scope>NUCLEOTIDE SEQUENCE [LARGE SCALE GENOMIC DNA]</scope>
    <source>
        <strain evidence="7">Clo34</strain>
        <strain evidence="9">clo34</strain>
        <strain evidence="6 8">VRECD0157</strain>
    </source>
</reference>
<dbReference type="Proteomes" id="UP000411588">
    <property type="component" value="Unassembled WGS sequence"/>
</dbReference>
<feature type="domain" description="Phosphoribulokinase/uridine kinase" evidence="1">
    <location>
        <begin position="292"/>
        <end position="490"/>
    </location>
</feature>
<dbReference type="Pfam" id="PF00485">
    <property type="entry name" value="PRK"/>
    <property type="match status" value="1"/>
</dbReference>
<dbReference type="EC" id="6.1.1.3" evidence="6 7"/>
<dbReference type="InterPro" id="IPR018163">
    <property type="entry name" value="Thr/Ala-tRNA-synth_IIc_edit"/>
</dbReference>
<proteinExistence type="predicted"/>
<reference evidence="5" key="3">
    <citation type="journal article" date="2018" name="Genome Biol.">
        <title>SKESA: strategic k-mer extension for scrupulous assemblies.</title>
        <authorList>
            <person name="Souvorov A."/>
            <person name="Agarwala R."/>
            <person name="Lipman D.J."/>
        </authorList>
    </citation>
    <scope>NUCLEOTIDE SEQUENCE</scope>
    <source>
        <strain evidence="5">HN1000</strain>
    </source>
</reference>
<evidence type="ECO:0000313" key="2">
    <source>
        <dbReference type="EMBL" id="CDS83726.1"/>
    </source>
</evidence>
<dbReference type="Proteomes" id="UP000189137">
    <property type="component" value="Unassembled WGS sequence"/>
</dbReference>
<evidence type="ECO:0000259" key="1">
    <source>
        <dbReference type="Pfam" id="PF00485"/>
    </source>
</evidence>
<dbReference type="EMBL" id="LK932471">
    <property type="protein sequence ID" value="CDS83726.1"/>
    <property type="molecule type" value="Genomic_DNA"/>
</dbReference>
<keyword evidence="4" id="KW-0418">Kinase</keyword>
<evidence type="ECO:0000313" key="5">
    <source>
        <dbReference type="EMBL" id="HBH1542750.1"/>
    </source>
</evidence>
<sequence>MKKINLKIEGKDKEYSLEENSPGIRLGDIAKEFCDEHKGYITLAVVDNKLKELNCRVKKDCEINFLDTTNEDGERVYFRVMSFIFVMACREIFWDSRVTIEHSLSDGLYCEVHIDRKLKEADVENIKNKMKEIVNNDYVIEKIEVTRNEAISIFENNEMYEKAELLKYKEYDSAKVYKCRNYIDHFYGYMLPSTGYIKSFDIKLYNGGVIILGPSEEDKTLPMKFVPQPKLSSVYYEAEEWSRLMGIDKVVSLNKIIENNEYGDIIRTFEALHEKKLSQIADMIKDGNKRVVLIAAPSSSGKTSFAHRLSIHLRVNNLNPISISLDDYFIDRKHTPLDEYGNYDFESIYAIDLEKFNLDLKKLLAGEEIDDIRFNFKEGKREYTGKKIKIDSNQPIILEGIHGLNPILTSSIPDEDKFKIYISALTQINLDDHNRIPTADLRMIRRIVRDYNFRGYSADNTILQWASVRRGEKKNIFPYQEEADAIFNSACVYELAVLKRFAKPLLEEIKEDNPAHIEATRLLKFLQYFVELDDTSDIPGISILREFIGGSKIVD</sequence>
<dbReference type="Gene3D" id="3.40.50.300">
    <property type="entry name" value="P-loop containing nucleotide triphosphate hydrolases"/>
    <property type="match status" value="1"/>
</dbReference>
<dbReference type="CDD" id="cd02028">
    <property type="entry name" value="UMPK_like"/>
    <property type="match status" value="1"/>
</dbReference>
<dbReference type="EMBL" id="CAADAN010000014">
    <property type="protein sequence ID" value="VFD34730.1"/>
    <property type="molecule type" value="Genomic_DNA"/>
</dbReference>
<dbReference type="PATRIC" id="fig|1496.854.peg.555"/>